<keyword evidence="2" id="KW-1185">Reference proteome</keyword>
<reference evidence="1 2" key="1">
    <citation type="submission" date="2024-02" db="EMBL/GenBank/DDBJ databases">
        <title>Genome and pathogenicity analysis of Helicobacter mastomyrinus isolated from mice.</title>
        <authorList>
            <person name="Zhu L."/>
        </authorList>
    </citation>
    <scope>NUCLEOTIDE SEQUENCE [LARGE SCALE GENOMIC DNA]</scope>
    <source>
        <strain evidence="1 2">Hm-17</strain>
    </source>
</reference>
<dbReference type="Proteomes" id="UP001434737">
    <property type="component" value="Chromosome"/>
</dbReference>
<organism evidence="1 2">
    <name type="scientific">Helicobacter mastomyrinus</name>
    <dbReference type="NCBI Taxonomy" id="287948"/>
    <lineage>
        <taxon>Bacteria</taxon>
        <taxon>Pseudomonadati</taxon>
        <taxon>Campylobacterota</taxon>
        <taxon>Epsilonproteobacteria</taxon>
        <taxon>Campylobacterales</taxon>
        <taxon>Helicobacteraceae</taxon>
        <taxon>Helicobacter</taxon>
    </lineage>
</organism>
<evidence type="ECO:0000313" key="2">
    <source>
        <dbReference type="Proteomes" id="UP001434737"/>
    </source>
</evidence>
<dbReference type="EMBL" id="CP145316">
    <property type="protein sequence ID" value="XAM18167.1"/>
    <property type="molecule type" value="Genomic_DNA"/>
</dbReference>
<gene>
    <name evidence="1" type="ORF">V3I05_00285</name>
</gene>
<accession>A0ABZ3F7R7</accession>
<protein>
    <submittedName>
        <fullName evidence="1">Uncharacterized protein</fullName>
    </submittedName>
</protein>
<dbReference type="RefSeq" id="WP_300447565.1">
    <property type="nucleotide sequence ID" value="NZ_CP145316.1"/>
</dbReference>
<proteinExistence type="predicted"/>
<sequence length="82" mass="9759">MANKHIAKKTGRLIARDMECFMDYHFIETKIYKKHDEVEADNVIMNLRHYIKSVRSSHSITEMLTLEIDFYRTIAYALSMCK</sequence>
<evidence type="ECO:0000313" key="1">
    <source>
        <dbReference type="EMBL" id="XAM18167.1"/>
    </source>
</evidence>
<name>A0ABZ3F7R7_9HELI</name>